<dbReference type="EMBL" id="JAMTCO010000014">
    <property type="protein sequence ID" value="MCP2273005.1"/>
    <property type="molecule type" value="Genomic_DNA"/>
</dbReference>
<gene>
    <name evidence="2" type="ORF">LV75_005531</name>
</gene>
<evidence type="ECO:0000256" key="1">
    <source>
        <dbReference type="SAM" id="MobiDB-lite"/>
    </source>
</evidence>
<feature type="region of interest" description="Disordered" evidence="1">
    <location>
        <begin position="34"/>
        <end position="94"/>
    </location>
</feature>
<name>A0ABT1IK29_9PSEU</name>
<feature type="region of interest" description="Disordered" evidence="1">
    <location>
        <begin position="128"/>
        <end position="180"/>
    </location>
</feature>
<evidence type="ECO:0000313" key="2">
    <source>
        <dbReference type="EMBL" id="MCP2273005.1"/>
    </source>
</evidence>
<evidence type="ECO:0000313" key="3">
    <source>
        <dbReference type="Proteomes" id="UP001205185"/>
    </source>
</evidence>
<organism evidence="2 3">
    <name type="scientific">Actinokineospora diospyrosa</name>
    <dbReference type="NCBI Taxonomy" id="103728"/>
    <lineage>
        <taxon>Bacteria</taxon>
        <taxon>Bacillati</taxon>
        <taxon>Actinomycetota</taxon>
        <taxon>Actinomycetes</taxon>
        <taxon>Pseudonocardiales</taxon>
        <taxon>Pseudonocardiaceae</taxon>
        <taxon>Actinokineospora</taxon>
    </lineage>
</organism>
<protein>
    <submittedName>
        <fullName evidence="2">Uncharacterized protein</fullName>
    </submittedName>
</protein>
<feature type="region of interest" description="Disordered" evidence="1">
    <location>
        <begin position="205"/>
        <end position="286"/>
    </location>
</feature>
<comment type="caution">
    <text evidence="2">The sequence shown here is derived from an EMBL/GenBank/DDBJ whole genome shotgun (WGS) entry which is preliminary data.</text>
</comment>
<keyword evidence="3" id="KW-1185">Reference proteome</keyword>
<reference evidence="2 3" key="1">
    <citation type="submission" date="2022-06" db="EMBL/GenBank/DDBJ databases">
        <title>Genomic Encyclopedia of Archaeal and Bacterial Type Strains, Phase II (KMG-II): from individual species to whole genera.</title>
        <authorList>
            <person name="Goeker M."/>
        </authorList>
    </citation>
    <scope>NUCLEOTIDE SEQUENCE [LARGE SCALE GENOMIC DNA]</scope>
    <source>
        <strain evidence="2 3">DSM 44255</strain>
    </source>
</reference>
<proteinExistence type="predicted"/>
<dbReference type="Proteomes" id="UP001205185">
    <property type="component" value="Unassembled WGS sequence"/>
</dbReference>
<sequence length="286" mass="30437">MGWTCFAWGDGSRSVASRQGHAFRPLLCGPATGVVGAPHKTGPPHRAQLENRGSGPRLPPGNEASDPRVAEVAARRRGRPPEPKAEARSSCPALPTPAYAKINLIESPQIHSLPRRTDTTGAANNALWTTEDVVDNQPPTRRHNPAPQQDQLPQKPPIYSLPTHPHRTGASTSPWGRSTRLWTTPTQAHTLKRLKRKTAVRVLVASSQPPARPRCGGLPGARLLGGDRGPSGPARQAGDPSSAPRLSTRSPGPVLSQPGRRPKGDTVSGMAGRSWRGHRVIGAFGP</sequence>
<feature type="compositionally biased region" description="Polar residues" evidence="1">
    <location>
        <begin position="169"/>
        <end position="180"/>
    </location>
</feature>
<accession>A0ABT1IK29</accession>